<dbReference type="Proteomes" id="UP000295620">
    <property type="component" value="Unassembled WGS sequence"/>
</dbReference>
<protein>
    <submittedName>
        <fullName evidence="1">Uncharacterized protein</fullName>
    </submittedName>
</protein>
<evidence type="ECO:0000313" key="1">
    <source>
        <dbReference type="EMBL" id="TDQ12197.1"/>
    </source>
</evidence>
<evidence type="ECO:0000313" key="2">
    <source>
        <dbReference type="Proteomes" id="UP000295620"/>
    </source>
</evidence>
<dbReference type="RefSeq" id="WP_133575207.1">
    <property type="nucleotide sequence ID" value="NZ_SNYC01000003.1"/>
</dbReference>
<organism evidence="1 2">
    <name type="scientific">Pedobacter metabolipauper</name>
    <dbReference type="NCBI Taxonomy" id="425513"/>
    <lineage>
        <taxon>Bacteria</taxon>
        <taxon>Pseudomonadati</taxon>
        <taxon>Bacteroidota</taxon>
        <taxon>Sphingobacteriia</taxon>
        <taxon>Sphingobacteriales</taxon>
        <taxon>Sphingobacteriaceae</taxon>
        <taxon>Pedobacter</taxon>
    </lineage>
</organism>
<name>A0A4R6T1B5_9SPHI</name>
<reference evidence="1 2" key="1">
    <citation type="submission" date="2019-03" db="EMBL/GenBank/DDBJ databases">
        <title>Genomic Encyclopedia of Archaeal and Bacterial Type Strains, Phase II (KMG-II): from individual species to whole genera.</title>
        <authorList>
            <person name="Goeker M."/>
        </authorList>
    </citation>
    <scope>NUCLEOTIDE SEQUENCE [LARGE SCALE GENOMIC DNA]</scope>
    <source>
        <strain evidence="1 2">DSM 19035</strain>
    </source>
</reference>
<keyword evidence="2" id="KW-1185">Reference proteome</keyword>
<proteinExistence type="predicted"/>
<dbReference type="EMBL" id="SNYC01000003">
    <property type="protein sequence ID" value="TDQ12197.1"/>
    <property type="molecule type" value="Genomic_DNA"/>
</dbReference>
<sequence>MTMRRYGEMPKSLGTVEVCCKEMMFYQYLPIKLAGQMIAVWEDRLNPFSQLIEKCMFDFGFIYGNDTLDESNVYLTVKHLYQTEGCSFNREGWHSDGFMTDDINYIWSNNNGTIFNTSKFNLTQDHKISIEEMCQQARPLNDYQFQDSELLRLDQYNIHKVAYIAKPTMRTFFKLSFSPDKYNLVGNSHNHLLDYSWEMKERQVTRNHPVKS</sequence>
<dbReference type="OrthoDB" id="793848at2"/>
<gene>
    <name evidence="1" type="ORF">ATK78_1331</name>
</gene>
<dbReference type="AlphaFoldDB" id="A0A4R6T1B5"/>
<comment type="caution">
    <text evidence="1">The sequence shown here is derived from an EMBL/GenBank/DDBJ whole genome shotgun (WGS) entry which is preliminary data.</text>
</comment>
<accession>A0A4R6T1B5</accession>